<reference evidence="1 2" key="1">
    <citation type="submission" date="2024-01" db="EMBL/GenBank/DDBJ databases">
        <title>The genomes of 5 underutilized Papilionoideae crops provide insights into root nodulation and disease resistanc.</title>
        <authorList>
            <person name="Jiang F."/>
        </authorList>
    </citation>
    <scope>NUCLEOTIDE SEQUENCE [LARGE SCALE GENOMIC DNA]</scope>
    <source>
        <strain evidence="1">DUOXIRENSHENG_FW03</strain>
        <tissue evidence="1">Leaves</tissue>
    </source>
</reference>
<name>A0AAN9SDZ0_PSOTE</name>
<organism evidence="1 2">
    <name type="scientific">Psophocarpus tetragonolobus</name>
    <name type="common">Winged bean</name>
    <name type="synonym">Dolichos tetragonolobus</name>
    <dbReference type="NCBI Taxonomy" id="3891"/>
    <lineage>
        <taxon>Eukaryota</taxon>
        <taxon>Viridiplantae</taxon>
        <taxon>Streptophyta</taxon>
        <taxon>Embryophyta</taxon>
        <taxon>Tracheophyta</taxon>
        <taxon>Spermatophyta</taxon>
        <taxon>Magnoliopsida</taxon>
        <taxon>eudicotyledons</taxon>
        <taxon>Gunneridae</taxon>
        <taxon>Pentapetalae</taxon>
        <taxon>rosids</taxon>
        <taxon>fabids</taxon>
        <taxon>Fabales</taxon>
        <taxon>Fabaceae</taxon>
        <taxon>Papilionoideae</taxon>
        <taxon>50 kb inversion clade</taxon>
        <taxon>NPAAA clade</taxon>
        <taxon>indigoferoid/millettioid clade</taxon>
        <taxon>Phaseoleae</taxon>
        <taxon>Psophocarpus</taxon>
    </lineage>
</organism>
<dbReference type="AlphaFoldDB" id="A0AAN9SDZ0"/>
<keyword evidence="2" id="KW-1185">Reference proteome</keyword>
<sequence length="243" mass="27616">MTLSTRLQDNINSTMTDGKLFVIKMVEECGIHFWDQHDIKREEKEFTASNASSTEEEEVDPMLMEQRLGELRRVHNMNGAHMEGGYSCGWIGALRVAIFVLLCIHFNQTLRTKSIGLHWASLGRTGDTLSLHCAGTLDETKHLSRNRSQHVEAGTKELAAWSVWKGAKDLGVVGRDADEVYVNQLQQMELKDRKMGSKECDWKAKPSDGLSGGMLMIWKAGYWTVYFSLKEEDWNSVDELFLL</sequence>
<protein>
    <submittedName>
        <fullName evidence="1">Uncharacterized protein</fullName>
    </submittedName>
</protein>
<accession>A0AAN9SDZ0</accession>
<proteinExistence type="predicted"/>
<dbReference type="EMBL" id="JAYMYS010000004">
    <property type="protein sequence ID" value="KAK7394546.1"/>
    <property type="molecule type" value="Genomic_DNA"/>
</dbReference>
<dbReference type="Proteomes" id="UP001386955">
    <property type="component" value="Unassembled WGS sequence"/>
</dbReference>
<gene>
    <name evidence="1" type="ORF">VNO78_15077</name>
</gene>
<evidence type="ECO:0000313" key="2">
    <source>
        <dbReference type="Proteomes" id="UP001386955"/>
    </source>
</evidence>
<evidence type="ECO:0000313" key="1">
    <source>
        <dbReference type="EMBL" id="KAK7394546.1"/>
    </source>
</evidence>
<comment type="caution">
    <text evidence="1">The sequence shown here is derived from an EMBL/GenBank/DDBJ whole genome shotgun (WGS) entry which is preliminary data.</text>
</comment>